<evidence type="ECO:0000256" key="1">
    <source>
        <dbReference type="RuleBase" id="RU003651"/>
    </source>
</evidence>
<sequence length="739" mass="82505">MSITITEKDLPTSLTPGEAVEAAYSQELAEVASKLIRGLPTLIECDKELAPYLFMNVRDRLRQAKLQCIYLDGRQRDPQQGAMPMGLIGTMIGQLRDAVRGATERRVVVLPHLDLLTTSQGGLTSEAREVIPLLYENPELVWLGFKDPSFSLPKVIENLFPHWLSILGTSRNRLRHLITQKESRKFGKDFSPWQLYKYVSGVNAVRLRRLLSTLEGEDYPADPKRAYAQVRQSTLSGNMEIPSVDLDKDIGGYVKVKAKLKSEILDTLSKRDRATDPEEVSRLEELIPRGMIFWGPPGTGKTYFAKAIAASIGAAITIVSGPELKSKWVGESEENLRQIFHKARQSAPSIIVFDEIDSFATARGTYTGSGVEHSMVNQLLTEMDGFHKDELVFIVGTTNFVESLDPALLRPGRFEFHIHIPYPDDDDRRAIFEIYNKKMKLQFTEEAMEYAINRTGNRYMTPTGTAFSGDHLNALCRSVARLRMRENITGETTPKLIEKAITEFDEKVEVHEKDLPVVATHEAGHFLVSIFCEHHQQPEKVTIQSDMPWAPFFTQFKHEKNRIGMSRNEMLDQITVLYGGIEAERLLVGDVSTGASGMGAANSDLSRASMFAEYIVEVCGMSNLAAPLRSFRDHKGDRQVLSGSMAEAIDRQVNTLIVEAQARAAAILTKHKADLLKIRDELTEKKTIEGDRTKEIIEELRAKYPKDVGAPGPEVKLGTGAGTTTEASGEKKPAKKKDD</sequence>
<dbReference type="InterPro" id="IPR003960">
    <property type="entry name" value="ATPase_AAA_CS"/>
</dbReference>
<feature type="domain" description="AAA+ ATPase" evidence="3">
    <location>
        <begin position="287"/>
        <end position="424"/>
    </location>
</feature>
<dbReference type="InterPro" id="IPR003959">
    <property type="entry name" value="ATPase_AAA_core"/>
</dbReference>
<dbReference type="InterPro" id="IPR037219">
    <property type="entry name" value="Peptidase_M41-like"/>
</dbReference>
<dbReference type="Gene3D" id="1.20.58.760">
    <property type="entry name" value="Peptidase M41"/>
    <property type="match status" value="1"/>
</dbReference>
<evidence type="ECO:0000259" key="3">
    <source>
        <dbReference type="SMART" id="SM00382"/>
    </source>
</evidence>
<reference evidence="4 5" key="1">
    <citation type="submission" date="2021-04" db="EMBL/GenBank/DDBJ databases">
        <authorList>
            <person name="Ivanova A."/>
        </authorList>
    </citation>
    <scope>NUCLEOTIDE SEQUENCE [LARGE SCALE GENOMIC DNA]</scope>
    <source>
        <strain evidence="4 5">G18</strain>
    </source>
</reference>
<dbReference type="PANTHER" id="PTHR23076:SF97">
    <property type="entry name" value="ATP-DEPENDENT ZINC METALLOPROTEASE YME1L1"/>
    <property type="match status" value="1"/>
</dbReference>
<dbReference type="Pfam" id="PF00004">
    <property type="entry name" value="AAA"/>
    <property type="match status" value="1"/>
</dbReference>
<keyword evidence="1" id="KW-0067">ATP-binding</keyword>
<feature type="compositionally biased region" description="Basic and acidic residues" evidence="2">
    <location>
        <begin position="728"/>
        <end position="739"/>
    </location>
</feature>
<dbReference type="Proteomes" id="UP000676565">
    <property type="component" value="Unassembled WGS sequence"/>
</dbReference>
<dbReference type="Gene3D" id="3.40.50.300">
    <property type="entry name" value="P-loop containing nucleotide triphosphate hydrolases"/>
    <property type="match status" value="1"/>
</dbReference>
<dbReference type="EMBL" id="JAGKQQ010000001">
    <property type="protein sequence ID" value="MBP3960133.1"/>
    <property type="molecule type" value="Genomic_DNA"/>
</dbReference>
<dbReference type="InterPro" id="IPR003593">
    <property type="entry name" value="AAA+_ATPase"/>
</dbReference>
<organism evidence="4 5">
    <name type="scientific">Gemmata palustris</name>
    <dbReference type="NCBI Taxonomy" id="2822762"/>
    <lineage>
        <taxon>Bacteria</taxon>
        <taxon>Pseudomonadati</taxon>
        <taxon>Planctomycetota</taxon>
        <taxon>Planctomycetia</taxon>
        <taxon>Gemmatales</taxon>
        <taxon>Gemmataceae</taxon>
        <taxon>Gemmata</taxon>
    </lineage>
</organism>
<comment type="caution">
    <text evidence="4">The sequence shown here is derived from an EMBL/GenBank/DDBJ whole genome shotgun (WGS) entry which is preliminary data.</text>
</comment>
<feature type="region of interest" description="Disordered" evidence="2">
    <location>
        <begin position="705"/>
        <end position="739"/>
    </location>
</feature>
<dbReference type="RefSeq" id="WP_210661202.1">
    <property type="nucleotide sequence ID" value="NZ_JAGKQQ010000001.1"/>
</dbReference>
<accession>A0ABS5C4R7</accession>
<dbReference type="Gene3D" id="1.10.8.60">
    <property type="match status" value="1"/>
</dbReference>
<keyword evidence="5" id="KW-1185">Reference proteome</keyword>
<evidence type="ECO:0000256" key="2">
    <source>
        <dbReference type="SAM" id="MobiDB-lite"/>
    </source>
</evidence>
<protein>
    <submittedName>
        <fullName evidence="4">AAA family ATPase</fullName>
    </submittedName>
</protein>
<dbReference type="SUPFAM" id="SSF52540">
    <property type="entry name" value="P-loop containing nucleoside triphosphate hydrolases"/>
    <property type="match status" value="1"/>
</dbReference>
<evidence type="ECO:0000313" key="4">
    <source>
        <dbReference type="EMBL" id="MBP3960133.1"/>
    </source>
</evidence>
<dbReference type="InterPro" id="IPR027417">
    <property type="entry name" value="P-loop_NTPase"/>
</dbReference>
<dbReference type="SMART" id="SM00382">
    <property type="entry name" value="AAA"/>
    <property type="match status" value="1"/>
</dbReference>
<dbReference type="PROSITE" id="PS00674">
    <property type="entry name" value="AAA"/>
    <property type="match status" value="1"/>
</dbReference>
<evidence type="ECO:0000313" key="5">
    <source>
        <dbReference type="Proteomes" id="UP000676565"/>
    </source>
</evidence>
<name>A0ABS5C4R7_9BACT</name>
<keyword evidence="1" id="KW-0547">Nucleotide-binding</keyword>
<proteinExistence type="inferred from homology"/>
<dbReference type="Pfam" id="PF01434">
    <property type="entry name" value="Peptidase_M41"/>
    <property type="match status" value="1"/>
</dbReference>
<gene>
    <name evidence="4" type="ORF">J8F10_33320</name>
</gene>
<dbReference type="SUPFAM" id="SSF140990">
    <property type="entry name" value="FtsH protease domain-like"/>
    <property type="match status" value="1"/>
</dbReference>
<comment type="similarity">
    <text evidence="1">Belongs to the AAA ATPase family.</text>
</comment>
<dbReference type="PANTHER" id="PTHR23076">
    <property type="entry name" value="METALLOPROTEASE M41 FTSH"/>
    <property type="match status" value="1"/>
</dbReference>
<dbReference type="InterPro" id="IPR000642">
    <property type="entry name" value="Peptidase_M41"/>
</dbReference>